<feature type="compositionally biased region" description="Polar residues" evidence="1">
    <location>
        <begin position="403"/>
        <end position="413"/>
    </location>
</feature>
<evidence type="ECO:0000256" key="1">
    <source>
        <dbReference type="SAM" id="MobiDB-lite"/>
    </source>
</evidence>
<keyword evidence="3" id="KW-1185">Reference proteome</keyword>
<sequence>MKHCDVIGLALNFRAISFFSCEESVLAESVATIEPFSAQPLHHCRQVELAQLAVLVEVCKQHTWHRRNARARKREIPEKTRRPAASSGTIPTCGNPGVTQLGIEPGSHLWEASIPVVVGPRDRPREEECRNAICAGQSILTSRGRSRGIRGPVNQTIVGERRRVPAAVCTCVHNKLRDTKAKGGECRQPLTEDLEDPARLHYRRTVLGESREKVQYVLKGQVSVSVGREHVDQPIRVGAAVVQWSDYSPPTQANRIPFPAPSLQDFSHAGLVPDDAAAGLRGFLGDIPPPPPLHSGTAPYSPRVTHIGSQDLSTLRAAQVSSPPPLEHAASPAYLDLVELVHDLVSSDSKWNSRLFRELQLHRLATKMATTSPLHIISPFAHQLVVTCPPASKSANREPFARRSSQLDTIPVP</sequence>
<name>A0ABQ9GDS9_9NEOP</name>
<organism evidence="2 3">
    <name type="scientific">Dryococelus australis</name>
    <dbReference type="NCBI Taxonomy" id="614101"/>
    <lineage>
        <taxon>Eukaryota</taxon>
        <taxon>Metazoa</taxon>
        <taxon>Ecdysozoa</taxon>
        <taxon>Arthropoda</taxon>
        <taxon>Hexapoda</taxon>
        <taxon>Insecta</taxon>
        <taxon>Pterygota</taxon>
        <taxon>Neoptera</taxon>
        <taxon>Polyneoptera</taxon>
        <taxon>Phasmatodea</taxon>
        <taxon>Verophasmatodea</taxon>
        <taxon>Anareolatae</taxon>
        <taxon>Phasmatidae</taxon>
        <taxon>Eurycanthinae</taxon>
        <taxon>Dryococelus</taxon>
    </lineage>
</organism>
<proteinExistence type="predicted"/>
<evidence type="ECO:0000313" key="2">
    <source>
        <dbReference type="EMBL" id="KAJ8870546.1"/>
    </source>
</evidence>
<feature type="region of interest" description="Disordered" evidence="1">
    <location>
        <begin position="70"/>
        <end position="97"/>
    </location>
</feature>
<evidence type="ECO:0000313" key="3">
    <source>
        <dbReference type="Proteomes" id="UP001159363"/>
    </source>
</evidence>
<comment type="caution">
    <text evidence="2">The sequence shown here is derived from an EMBL/GenBank/DDBJ whole genome shotgun (WGS) entry which is preliminary data.</text>
</comment>
<accession>A0ABQ9GDS9</accession>
<dbReference type="EMBL" id="JARBHB010000013">
    <property type="protein sequence ID" value="KAJ8870546.1"/>
    <property type="molecule type" value="Genomic_DNA"/>
</dbReference>
<reference evidence="2 3" key="1">
    <citation type="submission" date="2023-02" db="EMBL/GenBank/DDBJ databases">
        <title>LHISI_Scaffold_Assembly.</title>
        <authorList>
            <person name="Stuart O.P."/>
            <person name="Cleave R."/>
            <person name="Magrath M.J.L."/>
            <person name="Mikheyev A.S."/>
        </authorList>
    </citation>
    <scope>NUCLEOTIDE SEQUENCE [LARGE SCALE GENOMIC DNA]</scope>
    <source>
        <strain evidence="2">Daus_M_001</strain>
        <tissue evidence="2">Leg muscle</tissue>
    </source>
</reference>
<dbReference type="Proteomes" id="UP001159363">
    <property type="component" value="Chromosome 12"/>
</dbReference>
<protein>
    <submittedName>
        <fullName evidence="2">Uncharacterized protein</fullName>
    </submittedName>
</protein>
<feature type="region of interest" description="Disordered" evidence="1">
    <location>
        <begin position="391"/>
        <end position="413"/>
    </location>
</feature>
<gene>
    <name evidence="2" type="ORF">PR048_029569</name>
</gene>